<dbReference type="InterPro" id="IPR004045">
    <property type="entry name" value="Glutathione_S-Trfase_N"/>
</dbReference>
<comment type="similarity">
    <text evidence="1">Belongs to the GST superfamily. Zeta family.</text>
</comment>
<dbReference type="SFLD" id="SFLDG00358">
    <property type="entry name" value="Main_(cytGST)"/>
    <property type="match status" value="1"/>
</dbReference>
<dbReference type="PANTHER" id="PTHR42673">
    <property type="entry name" value="MALEYLACETOACETATE ISOMERASE"/>
    <property type="match status" value="1"/>
</dbReference>
<comment type="caution">
    <text evidence="4">The sequence shown here is derived from an EMBL/GenBank/DDBJ whole genome shotgun (WGS) entry which is preliminary data.</text>
</comment>
<dbReference type="Pfam" id="PF13409">
    <property type="entry name" value="GST_N_2"/>
    <property type="match status" value="1"/>
</dbReference>
<dbReference type="Gene3D" id="3.40.30.10">
    <property type="entry name" value="Glutaredoxin"/>
    <property type="match status" value="1"/>
</dbReference>
<feature type="domain" description="GST N-terminal" evidence="2">
    <location>
        <begin position="6"/>
        <end position="89"/>
    </location>
</feature>
<dbReference type="GO" id="GO:0006559">
    <property type="term" value="P:L-phenylalanine catabolic process"/>
    <property type="evidence" value="ECO:0007669"/>
    <property type="project" value="TreeGrafter"/>
</dbReference>
<dbReference type="InterPro" id="IPR004046">
    <property type="entry name" value="GST_C"/>
</dbReference>
<evidence type="ECO:0000259" key="3">
    <source>
        <dbReference type="PROSITE" id="PS50405"/>
    </source>
</evidence>
<evidence type="ECO:0000313" key="5">
    <source>
        <dbReference type="Proteomes" id="UP000799772"/>
    </source>
</evidence>
<organism evidence="4 5">
    <name type="scientific">Rhizodiscina lignyota</name>
    <dbReference type="NCBI Taxonomy" id="1504668"/>
    <lineage>
        <taxon>Eukaryota</taxon>
        <taxon>Fungi</taxon>
        <taxon>Dikarya</taxon>
        <taxon>Ascomycota</taxon>
        <taxon>Pezizomycotina</taxon>
        <taxon>Dothideomycetes</taxon>
        <taxon>Pleosporomycetidae</taxon>
        <taxon>Aulographales</taxon>
        <taxon>Rhizodiscinaceae</taxon>
        <taxon>Rhizodiscina</taxon>
    </lineage>
</organism>
<dbReference type="SUPFAM" id="SSF47616">
    <property type="entry name" value="GST C-terminal domain-like"/>
    <property type="match status" value="1"/>
</dbReference>
<dbReference type="Pfam" id="PF00043">
    <property type="entry name" value="GST_C"/>
    <property type="match status" value="1"/>
</dbReference>
<dbReference type="SUPFAM" id="SSF52833">
    <property type="entry name" value="Thioredoxin-like"/>
    <property type="match status" value="1"/>
</dbReference>
<sequence>MAEASEDLVLYTYFRSSCSARLRIALNLKNIPYTSKYVNILKNEQSSPEYDAVNPSHLVPSLRHVSADITITQSVAALEYLEERFPDHTPLLPPASDTTTRAHVRTLVDVIACDTQPVTNMRILTRIAALGGTREQWARELTTEELIAYERLAKRTAGKFSVGDEITLADICLVPAVWGAQRWGVDLQRLGLETVSRVFENMEEVKAVNKAKWDCQEDTPEELRRAGEPSGTT</sequence>
<dbReference type="InterPro" id="IPR005955">
    <property type="entry name" value="GST_Zeta"/>
</dbReference>
<dbReference type="FunFam" id="1.20.1050.10:FF:000010">
    <property type="entry name" value="Maleylacetoacetate isomerase isoform 1"/>
    <property type="match status" value="1"/>
</dbReference>
<dbReference type="InterPro" id="IPR036282">
    <property type="entry name" value="Glutathione-S-Trfase_C_sf"/>
</dbReference>
<protein>
    <submittedName>
        <fullName evidence="4">Maleylacetoacetate isomerase</fullName>
    </submittedName>
</protein>
<evidence type="ECO:0000313" key="4">
    <source>
        <dbReference type="EMBL" id="KAF2092821.1"/>
    </source>
</evidence>
<reference evidence="4" key="1">
    <citation type="journal article" date="2020" name="Stud. Mycol.">
        <title>101 Dothideomycetes genomes: a test case for predicting lifestyles and emergence of pathogens.</title>
        <authorList>
            <person name="Haridas S."/>
            <person name="Albert R."/>
            <person name="Binder M."/>
            <person name="Bloem J."/>
            <person name="Labutti K."/>
            <person name="Salamov A."/>
            <person name="Andreopoulos B."/>
            <person name="Baker S."/>
            <person name="Barry K."/>
            <person name="Bills G."/>
            <person name="Bluhm B."/>
            <person name="Cannon C."/>
            <person name="Castanera R."/>
            <person name="Culley D."/>
            <person name="Daum C."/>
            <person name="Ezra D."/>
            <person name="Gonzalez J."/>
            <person name="Henrissat B."/>
            <person name="Kuo A."/>
            <person name="Liang C."/>
            <person name="Lipzen A."/>
            <person name="Lutzoni F."/>
            <person name="Magnuson J."/>
            <person name="Mondo S."/>
            <person name="Nolan M."/>
            <person name="Ohm R."/>
            <person name="Pangilinan J."/>
            <person name="Park H.-J."/>
            <person name="Ramirez L."/>
            <person name="Alfaro M."/>
            <person name="Sun H."/>
            <person name="Tritt A."/>
            <person name="Yoshinaga Y."/>
            <person name="Zwiers L.-H."/>
            <person name="Turgeon B."/>
            <person name="Goodwin S."/>
            <person name="Spatafora J."/>
            <person name="Crous P."/>
            <person name="Grigoriev I."/>
        </authorList>
    </citation>
    <scope>NUCLEOTIDE SEQUENCE</scope>
    <source>
        <strain evidence="4">CBS 133067</strain>
    </source>
</reference>
<keyword evidence="5" id="KW-1185">Reference proteome</keyword>
<dbReference type="GO" id="GO:0004364">
    <property type="term" value="F:glutathione transferase activity"/>
    <property type="evidence" value="ECO:0007669"/>
    <property type="project" value="TreeGrafter"/>
</dbReference>
<keyword evidence="4" id="KW-0413">Isomerase</keyword>
<dbReference type="NCBIfam" id="TIGR01262">
    <property type="entry name" value="maiA"/>
    <property type="match status" value="1"/>
</dbReference>
<dbReference type="Gene3D" id="1.20.1050.10">
    <property type="match status" value="1"/>
</dbReference>
<dbReference type="PROSITE" id="PS50405">
    <property type="entry name" value="GST_CTER"/>
    <property type="match status" value="1"/>
</dbReference>
<dbReference type="AlphaFoldDB" id="A0A9P4I6R9"/>
<feature type="domain" description="GST C-terminal" evidence="3">
    <location>
        <begin position="97"/>
        <end position="221"/>
    </location>
</feature>
<dbReference type="InterPro" id="IPR034333">
    <property type="entry name" value="GST_Zeta_N"/>
</dbReference>
<dbReference type="GO" id="GO:0005739">
    <property type="term" value="C:mitochondrion"/>
    <property type="evidence" value="ECO:0007669"/>
    <property type="project" value="TreeGrafter"/>
</dbReference>
<dbReference type="SFLD" id="SFLDS00019">
    <property type="entry name" value="Glutathione_Transferase_(cytos"/>
    <property type="match status" value="1"/>
</dbReference>
<accession>A0A9P4I6R9</accession>
<dbReference type="EMBL" id="ML978142">
    <property type="protein sequence ID" value="KAF2092821.1"/>
    <property type="molecule type" value="Genomic_DNA"/>
</dbReference>
<dbReference type="GO" id="GO:0016034">
    <property type="term" value="F:maleylacetoacetate isomerase activity"/>
    <property type="evidence" value="ECO:0007669"/>
    <property type="project" value="TreeGrafter"/>
</dbReference>
<proteinExistence type="inferred from homology"/>
<dbReference type="InterPro" id="IPR040079">
    <property type="entry name" value="Glutathione_S-Trfase"/>
</dbReference>
<dbReference type="GO" id="GO:0006749">
    <property type="term" value="P:glutathione metabolic process"/>
    <property type="evidence" value="ECO:0007669"/>
    <property type="project" value="TreeGrafter"/>
</dbReference>
<dbReference type="InterPro" id="IPR010987">
    <property type="entry name" value="Glutathione-S-Trfase_C-like"/>
</dbReference>
<dbReference type="PROSITE" id="PS50404">
    <property type="entry name" value="GST_NTER"/>
    <property type="match status" value="1"/>
</dbReference>
<dbReference type="Proteomes" id="UP000799772">
    <property type="component" value="Unassembled WGS sequence"/>
</dbReference>
<dbReference type="InterPro" id="IPR036249">
    <property type="entry name" value="Thioredoxin-like_sf"/>
</dbReference>
<gene>
    <name evidence="4" type="ORF">NA57DRAFT_49636</name>
</gene>
<evidence type="ECO:0000259" key="2">
    <source>
        <dbReference type="PROSITE" id="PS50404"/>
    </source>
</evidence>
<name>A0A9P4I6R9_9PEZI</name>
<dbReference type="CDD" id="cd03042">
    <property type="entry name" value="GST_N_Zeta"/>
    <property type="match status" value="1"/>
</dbReference>
<dbReference type="PANTHER" id="PTHR42673:SF4">
    <property type="entry name" value="MALEYLACETOACETATE ISOMERASE"/>
    <property type="match status" value="1"/>
</dbReference>
<dbReference type="OrthoDB" id="202840at2759"/>
<evidence type="ECO:0000256" key="1">
    <source>
        <dbReference type="ARBA" id="ARBA00010007"/>
    </source>
</evidence>